<dbReference type="AlphaFoldDB" id="A0A382W089"/>
<gene>
    <name evidence="2" type="ORF">METZ01_LOCUS405056</name>
</gene>
<organism evidence="2">
    <name type="scientific">marine metagenome</name>
    <dbReference type="NCBI Taxonomy" id="408172"/>
    <lineage>
        <taxon>unclassified sequences</taxon>
        <taxon>metagenomes</taxon>
        <taxon>ecological metagenomes</taxon>
    </lineage>
</organism>
<dbReference type="EMBL" id="UINC01156020">
    <property type="protein sequence ID" value="SVD52202.1"/>
    <property type="molecule type" value="Genomic_DNA"/>
</dbReference>
<name>A0A382W089_9ZZZZ</name>
<reference evidence="2" key="1">
    <citation type="submission" date="2018-05" db="EMBL/GenBank/DDBJ databases">
        <authorList>
            <person name="Lanie J.A."/>
            <person name="Ng W.-L."/>
            <person name="Kazmierczak K.M."/>
            <person name="Andrzejewski T.M."/>
            <person name="Davidsen T.M."/>
            <person name="Wayne K.J."/>
            <person name="Tettelin H."/>
            <person name="Glass J.I."/>
            <person name="Rusch D."/>
            <person name="Podicherti R."/>
            <person name="Tsui H.-C.T."/>
            <person name="Winkler M.E."/>
        </authorList>
    </citation>
    <scope>NUCLEOTIDE SEQUENCE</scope>
</reference>
<evidence type="ECO:0000256" key="1">
    <source>
        <dbReference type="SAM" id="MobiDB-lite"/>
    </source>
</evidence>
<feature type="non-terminal residue" evidence="2">
    <location>
        <position position="1"/>
    </location>
</feature>
<accession>A0A382W089</accession>
<protein>
    <submittedName>
        <fullName evidence="2">Uncharacterized protein</fullName>
    </submittedName>
</protein>
<feature type="compositionally biased region" description="Low complexity" evidence="1">
    <location>
        <begin position="19"/>
        <end position="31"/>
    </location>
</feature>
<feature type="non-terminal residue" evidence="2">
    <location>
        <position position="120"/>
    </location>
</feature>
<proteinExistence type="predicted"/>
<feature type="region of interest" description="Disordered" evidence="1">
    <location>
        <begin position="17"/>
        <end position="44"/>
    </location>
</feature>
<evidence type="ECO:0000313" key="2">
    <source>
        <dbReference type="EMBL" id="SVD52202.1"/>
    </source>
</evidence>
<sequence>VLFFIIGSMQVLLADSHDTTTNQATTETNTNSEDDDDDLPLNDPFAGNAATGGAIAIPSVSKEEKEQRESLYDYKLVGIISGEYENFVSLVNTSGDIRTVGLYEELKKGLKLIDIRLSEA</sequence>